<evidence type="ECO:0000313" key="1">
    <source>
        <dbReference type="EMBL" id="ENY73199.1"/>
    </source>
</evidence>
<keyword evidence="2" id="KW-1185">Reference proteome</keyword>
<protein>
    <recommendedName>
        <fullName evidence="3">Lipoprotein</fullName>
    </recommendedName>
</protein>
<evidence type="ECO:0008006" key="3">
    <source>
        <dbReference type="Google" id="ProtNLM"/>
    </source>
</evidence>
<proteinExistence type="predicted"/>
<dbReference type="RefSeq" id="WP_005348197.1">
    <property type="nucleotide sequence ID" value="NZ_APVG01000006.1"/>
</dbReference>
<sequence length="59" mass="6304">MRKSLGMVTLVLLLSACSQQGAVRIRDADIRLDDARIRISDGNSGGTFCPPGQAKKGRC</sequence>
<organism evidence="1 2">
    <name type="scientific">Aeromonas diversa CDC 2478-85</name>
    <dbReference type="NCBI Taxonomy" id="1268237"/>
    <lineage>
        <taxon>Bacteria</taxon>
        <taxon>Pseudomonadati</taxon>
        <taxon>Pseudomonadota</taxon>
        <taxon>Gammaproteobacteria</taxon>
        <taxon>Aeromonadales</taxon>
        <taxon>Aeromonadaceae</taxon>
        <taxon>Aeromonas</taxon>
    </lineage>
</organism>
<evidence type="ECO:0000313" key="2">
    <source>
        <dbReference type="Proteomes" id="UP000023775"/>
    </source>
</evidence>
<accession>N9U4D1</accession>
<dbReference type="AlphaFoldDB" id="N9U4D1"/>
<dbReference type="Proteomes" id="UP000023775">
    <property type="component" value="Unassembled WGS sequence"/>
</dbReference>
<dbReference type="PROSITE" id="PS51257">
    <property type="entry name" value="PROKAR_LIPOPROTEIN"/>
    <property type="match status" value="1"/>
</dbReference>
<dbReference type="EMBL" id="APVG01000006">
    <property type="protein sequence ID" value="ENY73199.1"/>
    <property type="molecule type" value="Genomic_DNA"/>
</dbReference>
<reference evidence="1 2" key="1">
    <citation type="journal article" date="2013" name="Genome Announc.">
        <title>Draft Genome Sequence of the Aeromonas diversa Type Strain.</title>
        <authorList>
            <person name="Farfan M."/>
            <person name="Spataro N."/>
            <person name="Sanglas A."/>
            <person name="Albarral V."/>
            <person name="Loren J.G."/>
            <person name="Bosch E."/>
            <person name="Fuste M.C."/>
        </authorList>
    </citation>
    <scope>NUCLEOTIDE SEQUENCE [LARGE SCALE GENOMIC DNA]</scope>
    <source>
        <strain evidence="1 2">2478-85</strain>
    </source>
</reference>
<dbReference type="PATRIC" id="fig|1268237.3.peg.703"/>
<gene>
    <name evidence="1" type="ORF">G114_03583</name>
</gene>
<name>N9U4D1_9GAMM</name>
<comment type="caution">
    <text evidence="1">The sequence shown here is derived from an EMBL/GenBank/DDBJ whole genome shotgun (WGS) entry which is preliminary data.</text>
</comment>